<keyword evidence="4" id="KW-1185">Reference proteome</keyword>
<protein>
    <submittedName>
        <fullName evidence="3">M24 family metallopeptidase</fullName>
    </submittedName>
</protein>
<dbReference type="Gene3D" id="3.40.350.10">
    <property type="entry name" value="Creatinase/prolidase N-terminal domain"/>
    <property type="match status" value="1"/>
</dbReference>
<dbReference type="SUPFAM" id="SSF53092">
    <property type="entry name" value="Creatinase/prolidase N-terminal domain"/>
    <property type="match status" value="1"/>
</dbReference>
<name>A0A6L5YZK6_9RHOB</name>
<proteinExistence type="predicted"/>
<dbReference type="InterPro" id="IPR036005">
    <property type="entry name" value="Creatinase/aminopeptidase-like"/>
</dbReference>
<dbReference type="Pfam" id="PF01321">
    <property type="entry name" value="Creatinase_N"/>
    <property type="match status" value="1"/>
</dbReference>
<feature type="domain" description="Creatinase N-terminal" evidence="2">
    <location>
        <begin position="20"/>
        <end position="163"/>
    </location>
</feature>
<sequence length="392" mass="42390">MTPDTGAADPRAPFDTALADRLMADRGLDVLLVNSGHNTRYLLGGHAFFFFQSMQALGHSRYLPLVVYARERLDEAAYVGSAMEAWDHALRPFWMPHVHTVSFGTRDAARCAVEHLKATGRDRAHIGIEPAFLTVDAMAVLRDGLPEARFGDATGVLERLRAVKRPDELDRLRQASERIVEAMQATVAGAGPGTGKAEIVERMRQEETRRGLHFDYCLVAMGADRNRAPSDQRWQPGEVLSIDSGGNLDGYIGDLCRMAVLGPPDAELQDLLAEVDATQQAAFAQLRAGAAGRTALERGNAVLAEGPNRACTDLVIHGMGLVSHEAPFLMSNRMYDGEDADAPLEAGMVLSVETSMNHPRRGLVKLEDTVALTADGCEMFGGAARGWNVAGS</sequence>
<dbReference type="Proteomes" id="UP000474957">
    <property type="component" value="Unassembled WGS sequence"/>
</dbReference>
<evidence type="ECO:0000313" key="4">
    <source>
        <dbReference type="Proteomes" id="UP000474957"/>
    </source>
</evidence>
<organism evidence="3 4">
    <name type="scientific">Halovulum marinum</name>
    <dbReference type="NCBI Taxonomy" id="2662447"/>
    <lineage>
        <taxon>Bacteria</taxon>
        <taxon>Pseudomonadati</taxon>
        <taxon>Pseudomonadota</taxon>
        <taxon>Alphaproteobacteria</taxon>
        <taxon>Rhodobacterales</taxon>
        <taxon>Paracoccaceae</taxon>
        <taxon>Halovulum</taxon>
    </lineage>
</organism>
<dbReference type="InterPro" id="IPR029149">
    <property type="entry name" value="Creatin/AminoP/Spt16_N"/>
</dbReference>
<dbReference type="PANTHER" id="PTHR46112:SF3">
    <property type="entry name" value="AMINOPEPTIDASE YPDF"/>
    <property type="match status" value="1"/>
</dbReference>
<feature type="domain" description="Peptidase M24" evidence="1">
    <location>
        <begin position="171"/>
        <end position="373"/>
    </location>
</feature>
<dbReference type="CDD" id="cd01066">
    <property type="entry name" value="APP_MetAP"/>
    <property type="match status" value="1"/>
</dbReference>
<dbReference type="Pfam" id="PF00557">
    <property type="entry name" value="Peptidase_M24"/>
    <property type="match status" value="1"/>
</dbReference>
<accession>A0A6L5YZK6</accession>
<dbReference type="SUPFAM" id="SSF55920">
    <property type="entry name" value="Creatinase/aminopeptidase"/>
    <property type="match status" value="1"/>
</dbReference>
<gene>
    <name evidence="3" type="ORF">GE300_08560</name>
</gene>
<dbReference type="AlphaFoldDB" id="A0A6L5YZK6"/>
<dbReference type="InterPro" id="IPR000587">
    <property type="entry name" value="Creatinase_N"/>
</dbReference>
<comment type="caution">
    <text evidence="3">The sequence shown here is derived from an EMBL/GenBank/DDBJ whole genome shotgun (WGS) entry which is preliminary data.</text>
</comment>
<dbReference type="InterPro" id="IPR000994">
    <property type="entry name" value="Pept_M24"/>
</dbReference>
<dbReference type="Gene3D" id="3.90.230.10">
    <property type="entry name" value="Creatinase/methionine aminopeptidase superfamily"/>
    <property type="match status" value="1"/>
</dbReference>
<evidence type="ECO:0000313" key="3">
    <source>
        <dbReference type="EMBL" id="MSU89668.1"/>
    </source>
</evidence>
<evidence type="ECO:0000259" key="1">
    <source>
        <dbReference type="Pfam" id="PF00557"/>
    </source>
</evidence>
<evidence type="ECO:0000259" key="2">
    <source>
        <dbReference type="Pfam" id="PF01321"/>
    </source>
</evidence>
<dbReference type="RefSeq" id="WP_154446160.1">
    <property type="nucleotide sequence ID" value="NZ_WIND01000005.1"/>
</dbReference>
<dbReference type="PANTHER" id="PTHR46112">
    <property type="entry name" value="AMINOPEPTIDASE"/>
    <property type="match status" value="1"/>
</dbReference>
<reference evidence="3 4" key="1">
    <citation type="submission" date="2019-10" db="EMBL/GenBank/DDBJ databases">
        <title>Cognatihalovulum marinum gen. nov. sp. nov., a new member of the family Rhodobacteraceae isolated from deep seawater of the Northwest Indian Ocean.</title>
        <authorList>
            <person name="Ruan C."/>
            <person name="Wang J."/>
            <person name="Zheng X."/>
            <person name="Song L."/>
            <person name="Zhu Y."/>
            <person name="Huang Y."/>
            <person name="Lu Z."/>
            <person name="Du W."/>
            <person name="Huang L."/>
            <person name="Dai X."/>
        </authorList>
    </citation>
    <scope>NUCLEOTIDE SEQUENCE [LARGE SCALE GENOMIC DNA]</scope>
    <source>
        <strain evidence="3 4">2CG4</strain>
    </source>
</reference>
<dbReference type="InterPro" id="IPR050659">
    <property type="entry name" value="Peptidase_M24B"/>
</dbReference>
<dbReference type="EMBL" id="WIND01000005">
    <property type="protein sequence ID" value="MSU89668.1"/>
    <property type="molecule type" value="Genomic_DNA"/>
</dbReference>